<dbReference type="RefSeq" id="WP_231905517.1">
    <property type="nucleotide sequence ID" value="NZ_JAUSSJ010000001.1"/>
</dbReference>
<sequence>MNEGLRMISGTAAKQEPGRYYTFESRLPQGVFFEIRPSHLPGNAKPVTDETSGMCIGYSVAQAPGLWQIYDVQGHFVRLEEAPLETPLIDPTDIALFGLGIFRILRTGRVLFESGARAAVYAKLSQSTISFLRSRLKLGLHARNLKMTEAAAKHMYEPGRYVPLQIQERAIRYGKRMADPRKGDGMFRYETRMFKLRFNKQTLQYEYKEYTLEVVVRESDWTISHFKYMD</sequence>
<comment type="caution">
    <text evidence="1">The sequence shown here is derived from an EMBL/GenBank/DDBJ whole genome shotgun (WGS) entry which is preliminary data.</text>
</comment>
<reference evidence="1 2" key="1">
    <citation type="submission" date="2023-07" db="EMBL/GenBank/DDBJ databases">
        <title>Sorghum-associated microbial communities from plants grown in Nebraska, USA.</title>
        <authorList>
            <person name="Schachtman D."/>
        </authorList>
    </citation>
    <scope>NUCLEOTIDE SEQUENCE [LARGE SCALE GENOMIC DNA]</scope>
    <source>
        <strain evidence="1 2">CC49</strain>
    </source>
</reference>
<gene>
    <name evidence="1" type="ORF">J2X94_001340</name>
</gene>
<dbReference type="Proteomes" id="UP001244623">
    <property type="component" value="Unassembled WGS sequence"/>
</dbReference>
<name>A0ABT9T6X0_9GAMM</name>
<organism evidence="1 2">
    <name type="scientific">[Curtobacterium] plantarum</name>
    <dbReference type="NCBI Taxonomy" id="221276"/>
    <lineage>
        <taxon>Bacteria</taxon>
        <taxon>Pseudomonadati</taxon>
        <taxon>Pseudomonadota</taxon>
        <taxon>Gammaproteobacteria</taxon>
        <taxon>Enterobacterales</taxon>
        <taxon>Erwiniaceae</taxon>
        <taxon>Pantoea</taxon>
    </lineage>
</organism>
<dbReference type="EMBL" id="JAUSSJ010000001">
    <property type="protein sequence ID" value="MDQ0019212.1"/>
    <property type="molecule type" value="Genomic_DNA"/>
</dbReference>
<evidence type="ECO:0000313" key="1">
    <source>
        <dbReference type="EMBL" id="MDQ0019212.1"/>
    </source>
</evidence>
<protein>
    <submittedName>
        <fullName evidence="1">Uncharacterized protein</fullName>
    </submittedName>
</protein>
<accession>A0ABT9T6X0</accession>
<keyword evidence="2" id="KW-1185">Reference proteome</keyword>
<evidence type="ECO:0000313" key="2">
    <source>
        <dbReference type="Proteomes" id="UP001244623"/>
    </source>
</evidence>
<proteinExistence type="predicted"/>